<dbReference type="EMBL" id="JANHOG010000762">
    <property type="protein sequence ID" value="KAJ3551721.1"/>
    <property type="molecule type" value="Genomic_DNA"/>
</dbReference>
<comment type="caution">
    <text evidence="1">The sequence shown here is derived from an EMBL/GenBank/DDBJ whole genome shotgun (WGS) entry which is preliminary data.</text>
</comment>
<protein>
    <submittedName>
        <fullName evidence="1">Uncharacterized protein</fullName>
    </submittedName>
</protein>
<evidence type="ECO:0000313" key="2">
    <source>
        <dbReference type="Proteomes" id="UP001148662"/>
    </source>
</evidence>
<evidence type="ECO:0000313" key="1">
    <source>
        <dbReference type="EMBL" id="KAJ3551721.1"/>
    </source>
</evidence>
<dbReference type="Proteomes" id="UP001148662">
    <property type="component" value="Unassembled WGS sequence"/>
</dbReference>
<keyword evidence="2" id="KW-1185">Reference proteome</keyword>
<organism evidence="1 2">
    <name type="scientific">Phlebia brevispora</name>
    <dbReference type="NCBI Taxonomy" id="194682"/>
    <lineage>
        <taxon>Eukaryota</taxon>
        <taxon>Fungi</taxon>
        <taxon>Dikarya</taxon>
        <taxon>Basidiomycota</taxon>
        <taxon>Agaricomycotina</taxon>
        <taxon>Agaricomycetes</taxon>
        <taxon>Polyporales</taxon>
        <taxon>Meruliaceae</taxon>
        <taxon>Phlebia</taxon>
    </lineage>
</organism>
<name>A0ACC1T2N1_9APHY</name>
<reference evidence="1" key="1">
    <citation type="submission" date="2022-07" db="EMBL/GenBank/DDBJ databases">
        <title>Genome Sequence of Phlebia brevispora.</title>
        <authorList>
            <person name="Buettner E."/>
        </authorList>
    </citation>
    <scope>NUCLEOTIDE SEQUENCE</scope>
    <source>
        <strain evidence="1">MPL23</strain>
    </source>
</reference>
<sequence length="571" mass="60728">MAVAKKSGTTAKSAAAKKAPARPAATHPTWIDMIKECIADHKEDARTGVSRPQIKKYVEEKYKIEMGNAQITQLSKAIISGAEKKVFVLPKGPSGRVKLAPKNARASSPAAKENKPESRTTKPVKPAATKAKASIKAAPKATAKKPVTKEKAKAPAKKAETKAAPAKKAAAKREPVKKAPAKKAAPVKKTTSSSRRDTAKKATTGTSAASKAKTAAAKKAPAKKAAPAKSATSARSARQNVFLGLPLILLPEEVVLLVSKHLAVLVNDPNAHRKPTPQQIEDWNAERKANIKAQVLAAEAKESSTAARTLTEEAVRKRREREEKRLAAARAKAVAEGLNPDSVSPLSRVPPAEMLEQPITPTVGGLLPSGHTVIVPGSSVVSVGWYASDGCVHETIDAARAAGIWSYPSTPSEIAKCAVYQDLWEKGYFMGGGIKFGGDFLVYPGDPLRYHSHFVATVIESPAAPMRPMEIVAHGRLGTATKKSHLLCGYDEEKSEVSYYSIEWAGKLRANSDMQRMAPNVIRTRESYNSVQKACLVSVPTTLGPGLMPTMGPLDSDSSESPSPSSTFSTL</sequence>
<accession>A0ACC1T2N1</accession>
<gene>
    <name evidence="1" type="ORF">NM688_g4544</name>
</gene>
<proteinExistence type="predicted"/>